<dbReference type="InterPro" id="IPR036388">
    <property type="entry name" value="WH-like_DNA-bd_sf"/>
</dbReference>
<dbReference type="GO" id="GO:0003700">
    <property type="term" value="F:DNA-binding transcription factor activity"/>
    <property type="evidence" value="ECO:0007669"/>
    <property type="project" value="InterPro"/>
</dbReference>
<keyword evidence="3" id="KW-0804">Transcription</keyword>
<accession>A0A1G2CZ72</accession>
<evidence type="ECO:0000259" key="4">
    <source>
        <dbReference type="PROSITE" id="PS50987"/>
    </source>
</evidence>
<evidence type="ECO:0000256" key="3">
    <source>
        <dbReference type="ARBA" id="ARBA00023163"/>
    </source>
</evidence>
<feature type="domain" description="HTH arsR-type" evidence="4">
    <location>
        <begin position="1"/>
        <end position="86"/>
    </location>
</feature>
<dbReference type="Pfam" id="PF01022">
    <property type="entry name" value="HTH_5"/>
    <property type="match status" value="1"/>
</dbReference>
<dbReference type="Gene3D" id="1.10.10.10">
    <property type="entry name" value="Winged helix-like DNA-binding domain superfamily/Winged helix DNA-binding domain"/>
    <property type="match status" value="1"/>
</dbReference>
<evidence type="ECO:0000256" key="1">
    <source>
        <dbReference type="ARBA" id="ARBA00023015"/>
    </source>
</evidence>
<organism evidence="5 6">
    <name type="scientific">Candidatus Lloydbacteria bacterium RIFCSPHIGHO2_01_FULL_49_22</name>
    <dbReference type="NCBI Taxonomy" id="1798658"/>
    <lineage>
        <taxon>Bacteria</taxon>
        <taxon>Candidatus Lloydiibacteriota</taxon>
    </lineage>
</organism>
<reference evidence="5 6" key="1">
    <citation type="journal article" date="2016" name="Nat. Commun.">
        <title>Thousands of microbial genomes shed light on interconnected biogeochemical processes in an aquifer system.</title>
        <authorList>
            <person name="Anantharaman K."/>
            <person name="Brown C.T."/>
            <person name="Hug L.A."/>
            <person name="Sharon I."/>
            <person name="Castelle C.J."/>
            <person name="Probst A.J."/>
            <person name="Thomas B.C."/>
            <person name="Singh A."/>
            <person name="Wilkins M.J."/>
            <person name="Karaoz U."/>
            <person name="Brodie E.L."/>
            <person name="Williams K.H."/>
            <person name="Hubbard S.S."/>
            <person name="Banfield J.F."/>
        </authorList>
    </citation>
    <scope>NUCLEOTIDE SEQUENCE [LARGE SCALE GENOMIC DNA]</scope>
</reference>
<dbReference type="InterPro" id="IPR051081">
    <property type="entry name" value="HTH_MetalResp_TranReg"/>
</dbReference>
<dbReference type="PANTHER" id="PTHR33154:SF33">
    <property type="entry name" value="TRANSCRIPTIONAL REPRESSOR SDPR"/>
    <property type="match status" value="1"/>
</dbReference>
<comment type="caution">
    <text evidence="5">The sequence shown here is derived from an EMBL/GenBank/DDBJ whole genome shotgun (WGS) entry which is preliminary data.</text>
</comment>
<evidence type="ECO:0000256" key="2">
    <source>
        <dbReference type="ARBA" id="ARBA00023125"/>
    </source>
</evidence>
<sequence length="86" mass="9848">MKEIEKQMRALANGRRLAILKYLKKIKEANVGEISEEIKLSFKATSKHLGILYAVGIVEKDQLDLTINYRLAKDPHVAVRQILFIL</sequence>
<gene>
    <name evidence="5" type="ORF">A2845_04025</name>
</gene>
<dbReference type="SMART" id="SM00418">
    <property type="entry name" value="HTH_ARSR"/>
    <property type="match status" value="1"/>
</dbReference>
<dbReference type="SUPFAM" id="SSF46785">
    <property type="entry name" value="Winged helix' DNA-binding domain"/>
    <property type="match status" value="1"/>
</dbReference>
<dbReference type="PROSITE" id="PS50987">
    <property type="entry name" value="HTH_ARSR_2"/>
    <property type="match status" value="1"/>
</dbReference>
<protein>
    <recommendedName>
        <fullName evidence="4">HTH arsR-type domain-containing protein</fullName>
    </recommendedName>
</protein>
<dbReference type="CDD" id="cd00090">
    <property type="entry name" value="HTH_ARSR"/>
    <property type="match status" value="1"/>
</dbReference>
<dbReference type="InterPro" id="IPR036390">
    <property type="entry name" value="WH_DNA-bd_sf"/>
</dbReference>
<keyword evidence="2" id="KW-0238">DNA-binding</keyword>
<dbReference type="EMBL" id="MHLI01000006">
    <property type="protein sequence ID" value="OGZ05941.1"/>
    <property type="molecule type" value="Genomic_DNA"/>
</dbReference>
<evidence type="ECO:0000313" key="6">
    <source>
        <dbReference type="Proteomes" id="UP000177122"/>
    </source>
</evidence>
<dbReference type="PANTHER" id="PTHR33154">
    <property type="entry name" value="TRANSCRIPTIONAL REGULATOR, ARSR FAMILY"/>
    <property type="match status" value="1"/>
</dbReference>
<dbReference type="GO" id="GO:0003677">
    <property type="term" value="F:DNA binding"/>
    <property type="evidence" value="ECO:0007669"/>
    <property type="project" value="UniProtKB-KW"/>
</dbReference>
<dbReference type="InterPro" id="IPR001845">
    <property type="entry name" value="HTH_ArsR_DNA-bd_dom"/>
</dbReference>
<dbReference type="Proteomes" id="UP000177122">
    <property type="component" value="Unassembled WGS sequence"/>
</dbReference>
<proteinExistence type="predicted"/>
<name>A0A1G2CZ72_9BACT</name>
<dbReference type="InterPro" id="IPR011991">
    <property type="entry name" value="ArsR-like_HTH"/>
</dbReference>
<keyword evidence="1" id="KW-0805">Transcription regulation</keyword>
<evidence type="ECO:0000313" key="5">
    <source>
        <dbReference type="EMBL" id="OGZ05941.1"/>
    </source>
</evidence>
<dbReference type="AlphaFoldDB" id="A0A1G2CZ72"/>